<evidence type="ECO:0000256" key="2">
    <source>
        <dbReference type="ARBA" id="ARBA00004123"/>
    </source>
</evidence>
<name>A0AA91SZV8_CLALS</name>
<evidence type="ECO:0000256" key="12">
    <source>
        <dbReference type="ARBA" id="ARBA00023172"/>
    </source>
</evidence>
<proteinExistence type="inferred from homology"/>
<protein>
    <recommendedName>
        <fullName evidence="5 15">Non-structural maintenance of chromosomes element 1 homolog</fullName>
        <ecNumber evidence="4 15">2.3.2.27</ecNumber>
    </recommendedName>
</protein>
<evidence type="ECO:0000256" key="6">
    <source>
        <dbReference type="ARBA" id="ARBA00022679"/>
    </source>
</evidence>
<dbReference type="GO" id="GO:0030915">
    <property type="term" value="C:Smc5-Smc6 complex"/>
    <property type="evidence" value="ECO:0007669"/>
    <property type="project" value="UniProtKB-UniRule"/>
</dbReference>
<comment type="function">
    <text evidence="15">Acts in a DNA repair pathway for removal of UV-induced DNA damage that is distinct from classical nucleotide excision repair and in repair of ionizing radiation damage. Functions in homologous recombination repair of DNA double strand breaks and in recovery of stalled replication forks.</text>
</comment>
<dbReference type="SUPFAM" id="SSF57850">
    <property type="entry name" value="RING/U-box"/>
    <property type="match status" value="1"/>
</dbReference>
<dbReference type="Gene3D" id="3.30.40.10">
    <property type="entry name" value="Zinc/RING finger domain, C3HC4 (zinc finger)"/>
    <property type="match status" value="1"/>
</dbReference>
<organism evidence="17 18">
    <name type="scientific">Clavispora lusitaniae</name>
    <name type="common">Candida lusitaniae</name>
    <dbReference type="NCBI Taxonomy" id="36911"/>
    <lineage>
        <taxon>Eukaryota</taxon>
        <taxon>Fungi</taxon>
        <taxon>Dikarya</taxon>
        <taxon>Ascomycota</taxon>
        <taxon>Saccharomycotina</taxon>
        <taxon>Pichiomycetes</taxon>
        <taxon>Metschnikowiaceae</taxon>
        <taxon>Clavispora</taxon>
    </lineage>
</organism>
<comment type="subcellular location">
    <subcellularLocation>
        <location evidence="2 15">Nucleus</location>
    </subcellularLocation>
</comment>
<keyword evidence="6 15" id="KW-0808">Transferase</keyword>
<evidence type="ECO:0000259" key="16">
    <source>
        <dbReference type="Pfam" id="PF08746"/>
    </source>
</evidence>
<comment type="subunit">
    <text evidence="15">Component of the Smc5-Smc6 complex.</text>
</comment>
<gene>
    <name evidence="17" type="ORF">A9F13_21g00616</name>
</gene>
<comment type="catalytic activity">
    <reaction evidence="1 15">
        <text>S-ubiquitinyl-[E2 ubiquitin-conjugating enzyme]-L-cysteine + [acceptor protein]-L-lysine = [E2 ubiquitin-conjugating enzyme]-L-cysteine + N(6)-ubiquitinyl-[acceptor protein]-L-lysine.</text>
        <dbReference type="EC" id="2.3.2.27"/>
    </reaction>
</comment>
<keyword evidence="9 15" id="KW-0863">Zinc-finger</keyword>
<feature type="domain" description="Non-structural maintenance of chromosomes element 1 RING C4HC3-type" evidence="16">
    <location>
        <begin position="188"/>
        <end position="228"/>
    </location>
</feature>
<keyword evidence="11 15" id="KW-0862">Zinc</keyword>
<dbReference type="EMBL" id="LYUB02000021">
    <property type="protein sequence ID" value="OVF06234.1"/>
    <property type="molecule type" value="Genomic_DNA"/>
</dbReference>
<evidence type="ECO:0000256" key="10">
    <source>
        <dbReference type="ARBA" id="ARBA00022786"/>
    </source>
</evidence>
<dbReference type="PANTHER" id="PTHR20973">
    <property type="entry name" value="NON-SMC ELEMENT 1-RELATED"/>
    <property type="match status" value="1"/>
</dbReference>
<dbReference type="InterPro" id="IPR013083">
    <property type="entry name" value="Znf_RING/FYVE/PHD"/>
</dbReference>
<evidence type="ECO:0000256" key="13">
    <source>
        <dbReference type="ARBA" id="ARBA00023204"/>
    </source>
</evidence>
<keyword evidence="13 15" id="KW-0234">DNA repair</keyword>
<keyword evidence="14 15" id="KW-0539">Nucleus</keyword>
<evidence type="ECO:0000256" key="11">
    <source>
        <dbReference type="ARBA" id="ARBA00022833"/>
    </source>
</evidence>
<dbReference type="Gene3D" id="1.10.10.10">
    <property type="entry name" value="Winged helix-like DNA-binding domain superfamily/Winged helix DNA-binding domain"/>
    <property type="match status" value="1"/>
</dbReference>
<dbReference type="GO" id="GO:0005634">
    <property type="term" value="C:nucleus"/>
    <property type="evidence" value="ECO:0007669"/>
    <property type="project" value="UniProtKB-SubCell"/>
</dbReference>
<keyword evidence="12 15" id="KW-0233">DNA recombination</keyword>
<keyword evidence="8 15" id="KW-0227">DNA damage</keyword>
<keyword evidence="10 15" id="KW-0833">Ubl conjugation pathway</keyword>
<evidence type="ECO:0000256" key="8">
    <source>
        <dbReference type="ARBA" id="ARBA00022763"/>
    </source>
</evidence>
<dbReference type="InterPro" id="IPR036388">
    <property type="entry name" value="WH-like_DNA-bd_sf"/>
</dbReference>
<dbReference type="PANTHER" id="PTHR20973:SF0">
    <property type="entry name" value="NON-STRUCTURAL MAINTENANCE OF CHROMOSOMES ELEMENT 1 HOMOLOG"/>
    <property type="match status" value="1"/>
</dbReference>
<evidence type="ECO:0000256" key="9">
    <source>
        <dbReference type="ARBA" id="ARBA00022771"/>
    </source>
</evidence>
<dbReference type="Pfam" id="PF08746">
    <property type="entry name" value="zf-RING-like"/>
    <property type="match status" value="1"/>
</dbReference>
<accession>A0AA91SZV8</accession>
<evidence type="ECO:0000313" key="18">
    <source>
        <dbReference type="Proteomes" id="UP000195602"/>
    </source>
</evidence>
<dbReference type="InterPro" id="IPR014857">
    <property type="entry name" value="Nse1_RING_C4HC3-type"/>
</dbReference>
<evidence type="ECO:0000256" key="15">
    <source>
        <dbReference type="RuleBase" id="RU368018"/>
    </source>
</evidence>
<dbReference type="Gene3D" id="3.90.1150.220">
    <property type="match status" value="1"/>
</dbReference>
<comment type="similarity">
    <text evidence="3 15">Belongs to the NSE1 family.</text>
</comment>
<evidence type="ECO:0000313" key="17">
    <source>
        <dbReference type="EMBL" id="OVF06234.1"/>
    </source>
</evidence>
<evidence type="ECO:0000256" key="7">
    <source>
        <dbReference type="ARBA" id="ARBA00022723"/>
    </source>
</evidence>
<dbReference type="Proteomes" id="UP000195602">
    <property type="component" value="Unassembled WGS sequence"/>
</dbReference>
<dbReference type="GO" id="GO:0008270">
    <property type="term" value="F:zinc ion binding"/>
    <property type="evidence" value="ECO:0007669"/>
    <property type="project" value="UniProtKB-KW"/>
</dbReference>
<dbReference type="Pfam" id="PF07574">
    <property type="entry name" value="SMC_Nse1"/>
    <property type="match status" value="1"/>
</dbReference>
<dbReference type="InterPro" id="IPR011513">
    <property type="entry name" value="Nse1"/>
</dbReference>
<dbReference type="GO" id="GO:0000724">
    <property type="term" value="P:double-strand break repair via homologous recombination"/>
    <property type="evidence" value="ECO:0007669"/>
    <property type="project" value="TreeGrafter"/>
</dbReference>
<evidence type="ECO:0000256" key="1">
    <source>
        <dbReference type="ARBA" id="ARBA00000900"/>
    </source>
</evidence>
<dbReference type="GO" id="GO:0061630">
    <property type="term" value="F:ubiquitin protein ligase activity"/>
    <property type="evidence" value="ECO:0007669"/>
    <property type="project" value="UniProtKB-EC"/>
</dbReference>
<evidence type="ECO:0000256" key="5">
    <source>
        <dbReference type="ARBA" id="ARBA00019422"/>
    </source>
</evidence>
<comment type="caution">
    <text evidence="17">The sequence shown here is derived from an EMBL/GenBank/DDBJ whole genome shotgun (WGS) entry which is preliminary data.</text>
</comment>
<sequence length="241" mass="26593">MYTEAHRALLTYIRAVKVVSADRLTAQFSLVAEQYSLQESLRDFLATINVRLERYGFKIDSTWDQDSGAALYVFVNTRLDDVIQSCTPYSPPELDAIKELIDTIVSAPGYIYACPMVNARQQMASTLKRPASDATYLLKRLVDDGWVSFTSHNRVVLAPAALAELRAYLEDRFGIFSTADPQGKLLVCNVCRGLVTLGQKCITGDCPTSFHDRCMASYQRGGHGCPACGKSLEETQSVGEG</sequence>
<keyword evidence="7 15" id="KW-0479">Metal-binding</keyword>
<dbReference type="EC" id="2.3.2.27" evidence="4 15"/>
<reference evidence="17 18" key="1">
    <citation type="submission" date="2017-04" db="EMBL/GenBank/DDBJ databases">
        <title>Draft genome of the yeast Clavispora lusitaniae type strain CBS 6936.</title>
        <authorList>
            <person name="Durrens P."/>
            <person name="Klopp C."/>
            <person name="Biteau N."/>
            <person name="Fitton-Ouhabi V."/>
            <person name="Dementhon K."/>
            <person name="Accoceberry I."/>
            <person name="Sherman D.J."/>
            <person name="Noel T."/>
        </authorList>
    </citation>
    <scope>NUCLEOTIDE SEQUENCE [LARGE SCALE GENOMIC DNA]</scope>
    <source>
        <strain evidence="17 18">CBS 6936</strain>
    </source>
</reference>
<dbReference type="AlphaFoldDB" id="A0AA91SZV8"/>
<evidence type="ECO:0000256" key="14">
    <source>
        <dbReference type="ARBA" id="ARBA00023242"/>
    </source>
</evidence>
<evidence type="ECO:0000256" key="4">
    <source>
        <dbReference type="ARBA" id="ARBA00012483"/>
    </source>
</evidence>
<dbReference type="KEGG" id="clus:A9F13_21g00616"/>
<evidence type="ECO:0000256" key="3">
    <source>
        <dbReference type="ARBA" id="ARBA00010258"/>
    </source>
</evidence>